<name>A0A7M1W011_VIBPH</name>
<dbReference type="PANTHER" id="PTHR46401:SF2">
    <property type="entry name" value="GLYCOSYLTRANSFERASE WBBK-RELATED"/>
    <property type="match status" value="1"/>
</dbReference>
<dbReference type="Gene3D" id="3.40.50.2000">
    <property type="entry name" value="Glycogen Phosphorylase B"/>
    <property type="match status" value="2"/>
</dbReference>
<organism evidence="3">
    <name type="scientific">Vibrio parahaemolyticus</name>
    <dbReference type="NCBI Taxonomy" id="670"/>
    <lineage>
        <taxon>Bacteria</taxon>
        <taxon>Pseudomonadati</taxon>
        <taxon>Pseudomonadota</taxon>
        <taxon>Gammaproteobacteria</taxon>
        <taxon>Vibrionales</taxon>
        <taxon>Vibrionaceae</taxon>
        <taxon>Vibrio</taxon>
    </lineage>
</organism>
<dbReference type="GO" id="GO:0016757">
    <property type="term" value="F:glycosyltransferase activity"/>
    <property type="evidence" value="ECO:0007669"/>
    <property type="project" value="InterPro"/>
</dbReference>
<evidence type="ECO:0000259" key="2">
    <source>
        <dbReference type="Pfam" id="PF00534"/>
    </source>
</evidence>
<dbReference type="EMBL" id="MT898160">
    <property type="protein sequence ID" value="QOS20439.1"/>
    <property type="molecule type" value="Genomic_DNA"/>
</dbReference>
<protein>
    <recommendedName>
        <fullName evidence="2">Glycosyl transferase family 1 domain-containing protein</fullName>
    </recommendedName>
</protein>
<dbReference type="InterPro" id="IPR001296">
    <property type="entry name" value="Glyco_trans_1"/>
</dbReference>
<dbReference type="PANTHER" id="PTHR46401">
    <property type="entry name" value="GLYCOSYLTRANSFERASE WBBK-RELATED"/>
    <property type="match status" value="1"/>
</dbReference>
<dbReference type="SUPFAM" id="SSF53756">
    <property type="entry name" value="UDP-Glycosyltransferase/glycogen phosphorylase"/>
    <property type="match status" value="1"/>
</dbReference>
<dbReference type="Pfam" id="PF00534">
    <property type="entry name" value="Glycos_transf_1"/>
    <property type="match status" value="1"/>
</dbReference>
<proteinExistence type="predicted"/>
<accession>A0A7M1W011</accession>
<keyword evidence="1" id="KW-0808">Transferase</keyword>
<gene>
    <name evidence="3" type="ORF">VP355_00016</name>
</gene>
<evidence type="ECO:0000313" key="3">
    <source>
        <dbReference type="EMBL" id="QOS20439.1"/>
    </source>
</evidence>
<dbReference type="AlphaFoldDB" id="A0A7M1W011"/>
<feature type="domain" description="Glycosyl transferase family 1" evidence="2">
    <location>
        <begin position="254"/>
        <end position="342"/>
    </location>
</feature>
<dbReference type="GO" id="GO:0009103">
    <property type="term" value="P:lipopolysaccharide biosynthetic process"/>
    <property type="evidence" value="ECO:0007669"/>
    <property type="project" value="TreeGrafter"/>
</dbReference>
<evidence type="ECO:0000256" key="1">
    <source>
        <dbReference type="ARBA" id="ARBA00022679"/>
    </source>
</evidence>
<sequence length="370" mass="41775">MNVIINASNLHVGGGVQVASSFITELSKLLELGIFSSGEPIVGKYSVVCSTVVKDNLPCNCNIDVFEKFVVADSNLLQIFNSSFLNHFDGFDVCFSIFGPIYPKLRAKYHICGFAQAWIAYPNNEAYSLLSKFEGIKFKINYKIKRYFFTKADHLIVEQQHVRDALVKIGFDDEISVVRNTISSIYQEPSLWESLDFHLNTSGNIVIGFIGRPYVHKNVSVLKRVNEILIDTHGVKIDFLFTFTQEEFSSLGFDEISNFHTVGAISVNQCPSFYNKIDALIFPSLLECFSVSPLEALTMNVPVLASNREFVKEVCGDSALYFEPTDPISIVDAILGFLRNKNFSFSYSHLEHYNAKDRAESYLKIIEKHK</sequence>
<reference evidence="3" key="1">
    <citation type="submission" date="2020-08" db="EMBL/GenBank/DDBJ databases">
        <title>Genetic structure, function and evolution of capsule biosynthesis loci in Vibrio parahaemolyticus.</title>
        <authorList>
            <person name="Li L."/>
            <person name="Bian S."/>
        </authorList>
    </citation>
    <scope>NUCLEOTIDE SEQUENCE</scope>
    <source>
        <strain evidence="3">VP355</strain>
    </source>
</reference>